<dbReference type="eggNOG" id="ENOG5033HRS">
    <property type="taxonomic scope" value="Bacteria"/>
</dbReference>
<dbReference type="AlphaFoldDB" id="K9UJ63"/>
<evidence type="ECO:0000313" key="2">
    <source>
        <dbReference type="Proteomes" id="UP000010366"/>
    </source>
</evidence>
<keyword evidence="2" id="KW-1185">Reference proteome</keyword>
<dbReference type="STRING" id="1173020.Cha6605_3856"/>
<dbReference type="RefSeq" id="WP_015160942.1">
    <property type="nucleotide sequence ID" value="NC_019697.1"/>
</dbReference>
<accession>K9UJ63</accession>
<evidence type="ECO:0000313" key="1">
    <source>
        <dbReference type="EMBL" id="AFY94825.1"/>
    </source>
</evidence>
<proteinExistence type="predicted"/>
<gene>
    <name evidence="1" type="ORF">Cha6605_3856</name>
</gene>
<organism evidence="1 2">
    <name type="scientific">Chamaesiphon minutus (strain ATCC 27169 / PCC 6605)</name>
    <dbReference type="NCBI Taxonomy" id="1173020"/>
    <lineage>
        <taxon>Bacteria</taxon>
        <taxon>Bacillati</taxon>
        <taxon>Cyanobacteriota</taxon>
        <taxon>Cyanophyceae</taxon>
        <taxon>Gomontiellales</taxon>
        <taxon>Chamaesiphonaceae</taxon>
        <taxon>Chamaesiphon</taxon>
    </lineage>
</organism>
<dbReference type="HOGENOM" id="CLU_2421598_0_0_3"/>
<name>K9UJ63_CHAP6</name>
<protein>
    <submittedName>
        <fullName evidence="1">Uncharacterized protein</fullName>
    </submittedName>
</protein>
<dbReference type="Proteomes" id="UP000010366">
    <property type="component" value="Chromosome"/>
</dbReference>
<dbReference type="KEGG" id="cmp:Cha6605_3856"/>
<sequence>MNTQLVDSIVQMVETLPPAERELVKQRLSILPDFEWSNSKTELTLEDRRAFLRKPLAQRQLILAQQAQQMVEHYQTSTEWRELMAGDIIDD</sequence>
<reference evidence="1 2" key="1">
    <citation type="submission" date="2012-05" db="EMBL/GenBank/DDBJ databases">
        <title>Finished chromosome of genome of Chamaesiphon sp. PCC 6605.</title>
        <authorList>
            <consortium name="US DOE Joint Genome Institute"/>
            <person name="Gugger M."/>
            <person name="Coursin T."/>
            <person name="Rippka R."/>
            <person name="Tandeau De Marsac N."/>
            <person name="Huntemann M."/>
            <person name="Wei C.-L."/>
            <person name="Han J."/>
            <person name="Detter J.C."/>
            <person name="Han C."/>
            <person name="Tapia R."/>
            <person name="Chen A."/>
            <person name="Kyrpides N."/>
            <person name="Mavromatis K."/>
            <person name="Markowitz V."/>
            <person name="Szeto E."/>
            <person name="Ivanova N."/>
            <person name="Pagani I."/>
            <person name="Pati A."/>
            <person name="Goodwin L."/>
            <person name="Nordberg H.P."/>
            <person name="Cantor M.N."/>
            <person name="Hua S.X."/>
            <person name="Woyke T."/>
            <person name="Kerfeld C.A."/>
        </authorList>
    </citation>
    <scope>NUCLEOTIDE SEQUENCE [LARGE SCALE GENOMIC DNA]</scope>
    <source>
        <strain evidence="2">ATCC 27169 / PCC 6605</strain>
    </source>
</reference>
<dbReference type="EMBL" id="CP003600">
    <property type="protein sequence ID" value="AFY94825.1"/>
    <property type="molecule type" value="Genomic_DNA"/>
</dbReference>